<dbReference type="WBParaSite" id="ALUE_0001232301-mRNA-1">
    <property type="protein sequence ID" value="ALUE_0001232301-mRNA-1"/>
    <property type="gene ID" value="ALUE_0001232301"/>
</dbReference>
<sequence length="393" mass="44420">MGRGSRRASKKDETKSEGPVRGSRRKRNKRVNINEDEVTQDDREEKKRCSKEGGKKVNRVRTTRSSPAVVLGKTQVTPEAMIAIDAFVSAVCAAEKCWNVFCSGVDGLRKEFAELKGYTPPDFNHNQCMANESKNRYRDVVCLDATRVVLTLNVPPECDYIHASWVKMEGIDKVFIAAQGPLDETISDFWRMVFQEEVRTILMLTKTVENSKNKCAQYWPVESGAYQTYGCMFINNKKVENDDKFIISTIEVLPEGCSNSILVKLIQMTDWPDRGVPNSGMSVLRLLKRILPVCRPTAAYYATRIIVHCSAGIGRTGAVISIETSIQRLWKGIKVNVPDVLKELRAQRASSIQTEGQYVFTYLSILYYISAKIPKHRDAILKFHNDYKAAMLV</sequence>
<name>A0A0M3I5S1_ASCLU</name>
<dbReference type="Gene3D" id="3.90.190.10">
    <property type="entry name" value="Protein tyrosine phosphatase superfamily"/>
    <property type="match status" value="1"/>
</dbReference>
<dbReference type="SUPFAM" id="SSF52799">
    <property type="entry name" value="(Phosphotyrosine protein) phosphatases II"/>
    <property type="match status" value="1"/>
</dbReference>
<evidence type="ECO:0000313" key="4">
    <source>
        <dbReference type="Proteomes" id="UP000036681"/>
    </source>
</evidence>
<dbReference type="InterPro" id="IPR003595">
    <property type="entry name" value="Tyr_Pase_cat"/>
</dbReference>
<dbReference type="PRINTS" id="PR00700">
    <property type="entry name" value="PRTYPHPHTASE"/>
</dbReference>
<dbReference type="PROSITE" id="PS50055">
    <property type="entry name" value="TYR_PHOSPHATASE_PTP"/>
    <property type="match status" value="1"/>
</dbReference>
<dbReference type="Pfam" id="PF00102">
    <property type="entry name" value="Y_phosphatase"/>
    <property type="match status" value="1"/>
</dbReference>
<proteinExistence type="predicted"/>
<evidence type="ECO:0000259" key="2">
    <source>
        <dbReference type="PROSITE" id="PS50055"/>
    </source>
</evidence>
<dbReference type="InterPro" id="IPR000242">
    <property type="entry name" value="PTP_cat"/>
</dbReference>
<protein>
    <submittedName>
        <fullName evidence="5">Protein-tyrosine-phosphatase</fullName>
    </submittedName>
</protein>
<reference evidence="5" key="1">
    <citation type="submission" date="2017-02" db="UniProtKB">
        <authorList>
            <consortium name="WormBaseParasite"/>
        </authorList>
    </citation>
    <scope>IDENTIFICATION</scope>
</reference>
<dbReference type="PROSITE" id="PS00383">
    <property type="entry name" value="TYR_PHOSPHATASE_1"/>
    <property type="match status" value="1"/>
</dbReference>
<dbReference type="PANTHER" id="PTHR46163">
    <property type="entry name" value="TYROSINE-PROTEIN PHOSPHATASE-RELATED"/>
    <property type="match status" value="1"/>
</dbReference>
<feature type="domain" description="Tyrosine specific protein phosphatases" evidence="3">
    <location>
        <begin position="281"/>
        <end position="359"/>
    </location>
</feature>
<dbReference type="InterPro" id="IPR016130">
    <property type="entry name" value="Tyr_Pase_AS"/>
</dbReference>
<dbReference type="GO" id="GO:0004725">
    <property type="term" value="F:protein tyrosine phosphatase activity"/>
    <property type="evidence" value="ECO:0007669"/>
    <property type="project" value="InterPro"/>
</dbReference>
<keyword evidence="4" id="KW-1185">Reference proteome</keyword>
<dbReference type="PROSITE" id="PS50056">
    <property type="entry name" value="TYR_PHOSPHATASE_2"/>
    <property type="match status" value="1"/>
</dbReference>
<feature type="domain" description="Tyrosine-protein phosphatase" evidence="2">
    <location>
        <begin position="108"/>
        <end position="368"/>
    </location>
</feature>
<dbReference type="AlphaFoldDB" id="A0A0M3I5S1"/>
<dbReference type="SMART" id="SM00194">
    <property type="entry name" value="PTPc"/>
    <property type="match status" value="1"/>
</dbReference>
<dbReference type="InterPro" id="IPR000387">
    <property type="entry name" value="Tyr_Pase_dom"/>
</dbReference>
<dbReference type="Proteomes" id="UP000036681">
    <property type="component" value="Unplaced"/>
</dbReference>
<dbReference type="SMART" id="SM00404">
    <property type="entry name" value="PTPc_motif"/>
    <property type="match status" value="1"/>
</dbReference>
<evidence type="ECO:0000313" key="5">
    <source>
        <dbReference type="WBParaSite" id="ALUE_0001232301-mRNA-1"/>
    </source>
</evidence>
<dbReference type="InterPro" id="IPR029021">
    <property type="entry name" value="Prot-tyrosine_phosphatase-like"/>
</dbReference>
<dbReference type="CDD" id="cd00047">
    <property type="entry name" value="PTPc"/>
    <property type="match status" value="1"/>
</dbReference>
<organism evidence="4 5">
    <name type="scientific">Ascaris lumbricoides</name>
    <name type="common">Giant roundworm</name>
    <dbReference type="NCBI Taxonomy" id="6252"/>
    <lineage>
        <taxon>Eukaryota</taxon>
        <taxon>Metazoa</taxon>
        <taxon>Ecdysozoa</taxon>
        <taxon>Nematoda</taxon>
        <taxon>Chromadorea</taxon>
        <taxon>Rhabditida</taxon>
        <taxon>Spirurina</taxon>
        <taxon>Ascaridomorpha</taxon>
        <taxon>Ascaridoidea</taxon>
        <taxon>Ascarididae</taxon>
        <taxon>Ascaris</taxon>
    </lineage>
</organism>
<accession>A0A0M3I5S1</accession>
<evidence type="ECO:0000259" key="3">
    <source>
        <dbReference type="PROSITE" id="PS50056"/>
    </source>
</evidence>
<evidence type="ECO:0000256" key="1">
    <source>
        <dbReference type="SAM" id="MobiDB-lite"/>
    </source>
</evidence>
<feature type="compositionally biased region" description="Basic and acidic residues" evidence="1">
    <location>
        <begin position="40"/>
        <end position="55"/>
    </location>
</feature>
<feature type="region of interest" description="Disordered" evidence="1">
    <location>
        <begin position="1"/>
        <end position="63"/>
    </location>
</feature>
<dbReference type="InterPro" id="IPR052782">
    <property type="entry name" value="Oocyte-zygote_transition_reg"/>
</dbReference>